<evidence type="ECO:0000256" key="10">
    <source>
        <dbReference type="ARBA" id="ARBA00023145"/>
    </source>
</evidence>
<sequence>KYVKFPKLEKIRSSNPGISHSLLKRSGEPAMNFADETTWYSTVIYLGTPAQSLSVQIDTGSSFFWVTSATNYNCEEYNTIAGQLNCTSITYFSAGDSDSFSSNLTFFQIDYSGGDGAWGFWGKDTLAFDDIEIPDFKFGIAQYSTSDTNVLGIGLPTDDDSKDENLAYMLQSNGDIDRVVYSIDIAVEEAALLFGAVDKSKYVGPLFTAPMVGTDTPESITELAVTLSLVSLVSSNGSLVENTNPNGGLIAAVLDTGSTYSMFSPSFVKQFLSVFGISKETDDSYYFLSCSKVKGYSIAFNFQGFEMHVPLTQFVDGQDGDTCKVVIFNSGYDEMVLLGDNFLRYVYYVVDLERLEISIARVNPCPTSEEIQTVTGSIPNSTPVPDFNN</sequence>
<dbReference type="GO" id="GO:0006508">
    <property type="term" value="P:proteolysis"/>
    <property type="evidence" value="ECO:0007669"/>
    <property type="project" value="UniProtKB-KW"/>
</dbReference>
<evidence type="ECO:0000256" key="5">
    <source>
        <dbReference type="ARBA" id="ARBA00022525"/>
    </source>
</evidence>
<keyword evidence="11" id="KW-1015">Disulfide bond</keyword>
<dbReference type="PANTHER" id="PTHR47966:SF65">
    <property type="entry name" value="ASPARTIC-TYPE ENDOPEPTIDASE"/>
    <property type="match status" value="1"/>
</dbReference>
<dbReference type="AlphaFoldDB" id="A0A1E4SV34"/>
<dbReference type="Proteomes" id="UP000094801">
    <property type="component" value="Unassembled WGS sequence"/>
</dbReference>
<evidence type="ECO:0000256" key="11">
    <source>
        <dbReference type="ARBA" id="ARBA00023157"/>
    </source>
</evidence>
<feature type="non-terminal residue" evidence="15">
    <location>
        <position position="389"/>
    </location>
</feature>
<dbReference type="CDD" id="cd05474">
    <property type="entry name" value="SAP_like"/>
    <property type="match status" value="1"/>
</dbReference>
<evidence type="ECO:0000313" key="16">
    <source>
        <dbReference type="Proteomes" id="UP000094801"/>
    </source>
</evidence>
<keyword evidence="10" id="KW-0865">Zymogen</keyword>
<dbReference type="GO" id="GO:0005576">
    <property type="term" value="C:extracellular region"/>
    <property type="evidence" value="ECO:0007669"/>
    <property type="project" value="UniProtKB-SubCell"/>
</dbReference>
<gene>
    <name evidence="15" type="ORF">CANARDRAFT_189688</name>
</gene>
<keyword evidence="8 13" id="KW-0064">Aspartyl protease</keyword>
<dbReference type="InterPro" id="IPR033121">
    <property type="entry name" value="PEPTIDASE_A1"/>
</dbReference>
<dbReference type="Pfam" id="PF00026">
    <property type="entry name" value="Asp"/>
    <property type="match status" value="1"/>
</dbReference>
<feature type="active site" evidence="12">
    <location>
        <position position="255"/>
    </location>
</feature>
<dbReference type="Gene3D" id="2.40.70.10">
    <property type="entry name" value="Acid Proteases"/>
    <property type="match status" value="2"/>
</dbReference>
<keyword evidence="6 13" id="KW-0645">Protease</keyword>
<reference evidence="16" key="1">
    <citation type="submission" date="2016-04" db="EMBL/GenBank/DDBJ databases">
        <title>Comparative genomics of biotechnologically important yeasts.</title>
        <authorList>
            <consortium name="DOE Joint Genome Institute"/>
            <person name="Riley R."/>
            <person name="Haridas S."/>
            <person name="Wolfe K.H."/>
            <person name="Lopes M.R."/>
            <person name="Hittinger C.T."/>
            <person name="Goker M."/>
            <person name="Salamov A."/>
            <person name="Wisecaver J."/>
            <person name="Long T.M."/>
            <person name="Aerts A.L."/>
            <person name="Barry K."/>
            <person name="Choi C."/>
            <person name="Clum A."/>
            <person name="Coughlan A.Y."/>
            <person name="Deshpande S."/>
            <person name="Douglass A.P."/>
            <person name="Hanson S.J."/>
            <person name="Klenk H.-P."/>
            <person name="Labutti K."/>
            <person name="Lapidus A."/>
            <person name="Lindquist E."/>
            <person name="Lipzen A."/>
            <person name="Meier-Kolthoff J.P."/>
            <person name="Ohm R.A."/>
            <person name="Otillar R.P."/>
            <person name="Pangilinan J."/>
            <person name="Peng Y."/>
            <person name="Rokas A."/>
            <person name="Rosa C.A."/>
            <person name="Scheuner C."/>
            <person name="Sibirny A.A."/>
            <person name="Slot J.C."/>
            <person name="Stielow J.B."/>
            <person name="Sun H."/>
            <person name="Kurtzman C.P."/>
            <person name="Blackwell M."/>
            <person name="Grigoriev I.V."/>
            <person name="Jeffries T.W."/>
        </authorList>
    </citation>
    <scope>NUCLEOTIDE SEQUENCE [LARGE SCALE GENOMIC DNA]</scope>
    <source>
        <strain evidence="16">NRRL YB-2248</strain>
    </source>
</reference>
<keyword evidence="9 13" id="KW-0378">Hydrolase</keyword>
<dbReference type="GO" id="GO:0004190">
    <property type="term" value="F:aspartic-type endopeptidase activity"/>
    <property type="evidence" value="ECO:0007669"/>
    <property type="project" value="UniProtKB-KW"/>
</dbReference>
<evidence type="ECO:0000256" key="3">
    <source>
        <dbReference type="ARBA" id="ARBA00007447"/>
    </source>
</evidence>
<dbReference type="STRING" id="983967.A0A1E4SV34"/>
<dbReference type="InterPro" id="IPR021109">
    <property type="entry name" value="Peptidase_aspartic_dom_sf"/>
</dbReference>
<keyword evidence="7" id="KW-0732">Signal</keyword>
<dbReference type="PROSITE" id="PS51767">
    <property type="entry name" value="PEPTIDASE_A1"/>
    <property type="match status" value="1"/>
</dbReference>
<dbReference type="PROSITE" id="PS00141">
    <property type="entry name" value="ASP_PROTEASE"/>
    <property type="match status" value="1"/>
</dbReference>
<feature type="domain" description="Peptidase A1" evidence="14">
    <location>
        <begin position="40"/>
        <end position="360"/>
    </location>
</feature>
<evidence type="ECO:0000256" key="8">
    <source>
        <dbReference type="ARBA" id="ARBA00022750"/>
    </source>
</evidence>
<keyword evidence="16" id="KW-1185">Reference proteome</keyword>
<dbReference type="InterPro" id="IPR001969">
    <property type="entry name" value="Aspartic_peptidase_AS"/>
</dbReference>
<evidence type="ECO:0000259" key="14">
    <source>
        <dbReference type="PROSITE" id="PS51767"/>
    </source>
</evidence>
<feature type="non-terminal residue" evidence="15">
    <location>
        <position position="1"/>
    </location>
</feature>
<dbReference type="OrthoDB" id="771136at2759"/>
<evidence type="ECO:0000256" key="7">
    <source>
        <dbReference type="ARBA" id="ARBA00022729"/>
    </source>
</evidence>
<dbReference type="InterPro" id="IPR001461">
    <property type="entry name" value="Aspartic_peptidase_A1"/>
</dbReference>
<dbReference type="SUPFAM" id="SSF50630">
    <property type="entry name" value="Acid proteases"/>
    <property type="match status" value="1"/>
</dbReference>
<feature type="active site" evidence="12">
    <location>
        <position position="58"/>
    </location>
</feature>
<dbReference type="InterPro" id="IPR033876">
    <property type="entry name" value="SAP-like"/>
</dbReference>
<accession>A0A1E4SV34</accession>
<evidence type="ECO:0000313" key="15">
    <source>
        <dbReference type="EMBL" id="ODV83349.1"/>
    </source>
</evidence>
<evidence type="ECO:0000256" key="9">
    <source>
        <dbReference type="ARBA" id="ARBA00022801"/>
    </source>
</evidence>
<comment type="subcellular location">
    <subcellularLocation>
        <location evidence="2">Secreted</location>
    </subcellularLocation>
</comment>
<comment type="similarity">
    <text evidence="3 13">Belongs to the peptidase A1 family.</text>
</comment>
<organism evidence="15 16">
    <name type="scientific">[Candida] arabinofermentans NRRL YB-2248</name>
    <dbReference type="NCBI Taxonomy" id="983967"/>
    <lineage>
        <taxon>Eukaryota</taxon>
        <taxon>Fungi</taxon>
        <taxon>Dikarya</taxon>
        <taxon>Ascomycota</taxon>
        <taxon>Saccharomycotina</taxon>
        <taxon>Pichiomycetes</taxon>
        <taxon>Pichiales</taxon>
        <taxon>Pichiaceae</taxon>
        <taxon>Ogataea</taxon>
        <taxon>Ogataea/Candida clade</taxon>
    </lineage>
</organism>
<evidence type="ECO:0000256" key="6">
    <source>
        <dbReference type="ARBA" id="ARBA00022670"/>
    </source>
</evidence>
<evidence type="ECO:0000256" key="13">
    <source>
        <dbReference type="RuleBase" id="RU000454"/>
    </source>
</evidence>
<dbReference type="EMBL" id="KV453865">
    <property type="protein sequence ID" value="ODV83349.1"/>
    <property type="molecule type" value="Genomic_DNA"/>
</dbReference>
<evidence type="ECO:0000256" key="1">
    <source>
        <dbReference type="ARBA" id="ARBA00001675"/>
    </source>
</evidence>
<proteinExistence type="inferred from homology"/>
<evidence type="ECO:0000256" key="12">
    <source>
        <dbReference type="PIRSR" id="PIRSR601461-1"/>
    </source>
</evidence>
<name>A0A1E4SV34_9ASCO</name>
<keyword evidence="5" id="KW-0964">Secreted</keyword>
<protein>
    <recommendedName>
        <fullName evidence="4">candidapepsin</fullName>
        <ecNumber evidence="4">3.4.23.24</ecNumber>
    </recommendedName>
</protein>
<dbReference type="PANTHER" id="PTHR47966">
    <property type="entry name" value="BETA-SITE APP-CLEAVING ENZYME, ISOFORM A-RELATED"/>
    <property type="match status" value="1"/>
</dbReference>
<evidence type="ECO:0000256" key="4">
    <source>
        <dbReference type="ARBA" id="ARBA00013207"/>
    </source>
</evidence>
<dbReference type="PRINTS" id="PR00792">
    <property type="entry name" value="PEPSIN"/>
</dbReference>
<dbReference type="EC" id="3.4.23.24" evidence="4"/>
<evidence type="ECO:0000256" key="2">
    <source>
        <dbReference type="ARBA" id="ARBA00004613"/>
    </source>
</evidence>
<comment type="catalytic activity">
    <reaction evidence="1">
        <text>Preferential cleavage at the carboxyl of hydrophobic amino acids, but fails to cleave 15-Leu-|-Tyr-16, 16-Tyr-|-Leu-17 and 24-Phe-|-Phe-25 of insulin B chain. Activates trypsinogen, and degrades keratin.</text>
        <dbReference type="EC" id="3.4.23.24"/>
    </reaction>
</comment>